<evidence type="ECO:0000256" key="3">
    <source>
        <dbReference type="ARBA" id="ARBA00023125"/>
    </source>
</evidence>
<organism evidence="6 8">
    <name type="scientific">Ligilactobacillus acidipiscis</name>
    <dbReference type="NCBI Taxonomy" id="89059"/>
    <lineage>
        <taxon>Bacteria</taxon>
        <taxon>Bacillati</taxon>
        <taxon>Bacillota</taxon>
        <taxon>Bacilli</taxon>
        <taxon>Lactobacillales</taxon>
        <taxon>Lactobacillaceae</taxon>
        <taxon>Ligilactobacillus</taxon>
    </lineage>
</organism>
<dbReference type="OrthoDB" id="9808614at2"/>
<dbReference type="InterPro" id="IPR046947">
    <property type="entry name" value="LytR-like"/>
</dbReference>
<dbReference type="Proteomes" id="UP000051491">
    <property type="component" value="Unassembled WGS sequence"/>
</dbReference>
<dbReference type="Pfam" id="PF04397">
    <property type="entry name" value="LytTR"/>
    <property type="match status" value="1"/>
</dbReference>
<dbReference type="SMART" id="SM00850">
    <property type="entry name" value="LytTR"/>
    <property type="match status" value="1"/>
</dbReference>
<dbReference type="PANTHER" id="PTHR37299:SF2">
    <property type="entry name" value="HTH LYTTR-TYPE DOMAIN-CONTAINING PROTEIN"/>
    <property type="match status" value="1"/>
</dbReference>
<dbReference type="InterPro" id="IPR007492">
    <property type="entry name" value="LytTR_DNA-bd_dom"/>
</dbReference>
<dbReference type="PATRIC" id="fig|89059.3.peg.280"/>
<dbReference type="GO" id="GO:0003677">
    <property type="term" value="F:DNA binding"/>
    <property type="evidence" value="ECO:0007669"/>
    <property type="project" value="UniProtKB-KW"/>
</dbReference>
<dbReference type="PANTHER" id="PTHR37299">
    <property type="entry name" value="TRANSCRIPTIONAL REGULATOR-RELATED"/>
    <property type="match status" value="1"/>
</dbReference>
<dbReference type="Gene3D" id="2.40.50.1020">
    <property type="entry name" value="LytTr DNA-binding domain"/>
    <property type="match status" value="1"/>
</dbReference>
<evidence type="ECO:0000313" key="7">
    <source>
        <dbReference type="EMBL" id="SFV41682.1"/>
    </source>
</evidence>
<evidence type="ECO:0000313" key="6">
    <source>
        <dbReference type="EMBL" id="KRN80689.1"/>
    </source>
</evidence>
<dbReference type="GO" id="GO:0000156">
    <property type="term" value="F:phosphorelay response regulator activity"/>
    <property type="evidence" value="ECO:0007669"/>
    <property type="project" value="InterPro"/>
</dbReference>
<dbReference type="GeneID" id="95350345"/>
<reference evidence="9" key="3">
    <citation type="submission" date="2016-11" db="EMBL/GenBank/DDBJ databases">
        <authorList>
            <person name="Papadimitriou K."/>
        </authorList>
    </citation>
    <scope>NUCLEOTIDE SEQUENCE [LARGE SCALE GENOMIC DNA]</scope>
    <source>
        <strain evidence="9">ACA-DC 1533</strain>
    </source>
</reference>
<accession>A0A0R2JUD5</accession>
<dbReference type="EMBL" id="LT630287">
    <property type="protein sequence ID" value="SFV41682.1"/>
    <property type="molecule type" value="Genomic_DNA"/>
</dbReference>
<keyword evidence="2" id="KW-0805">Transcription regulation</keyword>
<dbReference type="Proteomes" id="UP000190935">
    <property type="component" value="Chromosome I"/>
</dbReference>
<keyword evidence="3" id="KW-0238">DNA-binding</keyword>
<dbReference type="KEGG" id="laca:LAC1533_2256"/>
<evidence type="ECO:0000259" key="5">
    <source>
        <dbReference type="PROSITE" id="PS50930"/>
    </source>
</evidence>
<evidence type="ECO:0000256" key="2">
    <source>
        <dbReference type="ARBA" id="ARBA00023015"/>
    </source>
</evidence>
<sequence length="143" mass="16725">MKVNFFIDDDQPEHVDFHVKKITPEMQSMADDLQKSDSLLWGYQDKTVKPLQFEEIIRIRTEASDVQVQTVSGTYKAKQRIYQLVELLPKKFIQISSGEIVNFEFIDHLELGGNGNIKLIMMNKEESYVSRRYVSKIKRRLGI</sequence>
<keyword evidence="1" id="KW-0963">Cytoplasm</keyword>
<keyword evidence="4" id="KW-0804">Transcription</keyword>
<reference evidence="7" key="2">
    <citation type="submission" date="2016-11" db="EMBL/GenBank/DDBJ databases">
        <authorList>
            <person name="Jaros S."/>
            <person name="Januszkiewicz K."/>
            <person name="Wedrychowicz H."/>
        </authorList>
    </citation>
    <scope>NUCLEOTIDE SEQUENCE [LARGE SCALE GENOMIC DNA]</scope>
    <source>
        <strain evidence="7">ACA-DC 1533</strain>
    </source>
</reference>
<proteinExistence type="predicted"/>
<evidence type="ECO:0000313" key="9">
    <source>
        <dbReference type="Proteomes" id="UP000190935"/>
    </source>
</evidence>
<dbReference type="AlphaFoldDB" id="A0A0R2JUD5"/>
<dbReference type="RefSeq" id="WP_010495970.1">
    <property type="nucleotide sequence ID" value="NZ_DAIMTB010000138.1"/>
</dbReference>
<protein>
    <submittedName>
        <fullName evidence="7">Conserved domain protein</fullName>
    </submittedName>
</protein>
<dbReference type="PROSITE" id="PS50930">
    <property type="entry name" value="HTH_LYTTR"/>
    <property type="match status" value="1"/>
</dbReference>
<gene>
    <name evidence="6" type="ORF">IV43_GL000277</name>
    <name evidence="7" type="ORF">LAC1533_2256</name>
</gene>
<dbReference type="EMBL" id="JQBK01000116">
    <property type="protein sequence ID" value="KRN80689.1"/>
    <property type="molecule type" value="Genomic_DNA"/>
</dbReference>
<feature type="domain" description="HTH LytTR-type" evidence="5">
    <location>
        <begin position="40"/>
        <end position="143"/>
    </location>
</feature>
<evidence type="ECO:0000256" key="4">
    <source>
        <dbReference type="ARBA" id="ARBA00023163"/>
    </source>
</evidence>
<reference evidence="6 8" key="1">
    <citation type="journal article" date="2015" name="Genome Announc.">
        <title>Expanding the biotechnology potential of lactobacilli through comparative genomics of 213 strains and associated genera.</title>
        <authorList>
            <person name="Sun Z."/>
            <person name="Harris H.M."/>
            <person name="McCann A."/>
            <person name="Guo C."/>
            <person name="Argimon S."/>
            <person name="Zhang W."/>
            <person name="Yang X."/>
            <person name="Jeffery I.B."/>
            <person name="Cooney J.C."/>
            <person name="Kagawa T.F."/>
            <person name="Liu W."/>
            <person name="Song Y."/>
            <person name="Salvetti E."/>
            <person name="Wrobel A."/>
            <person name="Rasinkangas P."/>
            <person name="Parkhill J."/>
            <person name="Rea M.C."/>
            <person name="O'Sullivan O."/>
            <person name="Ritari J."/>
            <person name="Douillard F.P."/>
            <person name="Paul Ross R."/>
            <person name="Yang R."/>
            <person name="Briner A.E."/>
            <person name="Felis G.E."/>
            <person name="de Vos W.M."/>
            <person name="Barrangou R."/>
            <person name="Klaenhammer T.R."/>
            <person name="Caufield P.W."/>
            <person name="Cui Y."/>
            <person name="Zhang H."/>
            <person name="O'Toole P.W."/>
        </authorList>
    </citation>
    <scope>NUCLEOTIDE SEQUENCE [LARGE SCALE GENOMIC DNA]</scope>
    <source>
        <strain evidence="6 8">DSM 15353</strain>
    </source>
</reference>
<evidence type="ECO:0000256" key="1">
    <source>
        <dbReference type="ARBA" id="ARBA00022490"/>
    </source>
</evidence>
<dbReference type="STRING" id="89059.LAC1533_2256"/>
<name>A0A0R2JUD5_9LACO</name>
<evidence type="ECO:0000313" key="8">
    <source>
        <dbReference type="Proteomes" id="UP000051491"/>
    </source>
</evidence>